<accession>A0ABD5FF25</accession>
<protein>
    <submittedName>
        <fullName evidence="5">PD-(D/E)XK nuclease-like domain-containing protein</fullName>
    </submittedName>
</protein>
<reference evidence="5 6" key="1">
    <citation type="submission" date="2023-03" db="EMBL/GenBank/DDBJ databases">
        <authorList>
            <person name="Shen W."/>
            <person name="Cai J."/>
        </authorList>
    </citation>
    <scope>NUCLEOTIDE SEQUENCE [LARGE SCALE GENOMIC DNA]</scope>
    <source>
        <strain evidence="5 6">Y2</strain>
    </source>
</reference>
<dbReference type="GO" id="GO:0004386">
    <property type="term" value="F:helicase activity"/>
    <property type="evidence" value="ECO:0007669"/>
    <property type="project" value="UniProtKB-KW"/>
</dbReference>
<proteinExistence type="predicted"/>
<dbReference type="Proteomes" id="UP001264335">
    <property type="component" value="Unassembled WGS sequence"/>
</dbReference>
<evidence type="ECO:0000256" key="3">
    <source>
        <dbReference type="ARBA" id="ARBA00022840"/>
    </source>
</evidence>
<evidence type="ECO:0000256" key="2">
    <source>
        <dbReference type="ARBA" id="ARBA00022806"/>
    </source>
</evidence>
<keyword evidence="1" id="KW-0547">Nucleotide-binding</keyword>
<name>A0ABD5FF25_ENTAV</name>
<evidence type="ECO:0000313" key="6">
    <source>
        <dbReference type="Proteomes" id="UP001264335"/>
    </source>
</evidence>
<sequence>MDLNKKNYYSNEADWQYMSVSQFKDFLKCEAAALAKLKEEWSPTSNPIALLVGNYVHSYFESEEAHSEFINENRSSIYKKNGTERAEFIQAVDMIEALEYDDFFNFVYQGEKEVILTGELFGTEWKARIDCFNYDKGYFVDLKTTRSLSQRYWSDRYGGYVSFAEEYGYITQMYVYKQLLEHQFNKDITPYIFAVTKESPPDIAAIEIYPARYDFERYTIEAQLPHILRVKMGEEAPTACGKCEYCRKNKRLSGFIEIEDLLHS</sequence>
<keyword evidence="3" id="KW-0067">ATP-binding</keyword>
<dbReference type="RefSeq" id="WP_311932089.1">
    <property type="nucleotide sequence ID" value="NZ_JARPWY010000108.1"/>
</dbReference>
<dbReference type="InterPro" id="IPR011604">
    <property type="entry name" value="PDDEXK-like_dom_sf"/>
</dbReference>
<evidence type="ECO:0000256" key="1">
    <source>
        <dbReference type="ARBA" id="ARBA00022741"/>
    </source>
</evidence>
<keyword evidence="2" id="KW-0378">Hydrolase</keyword>
<gene>
    <name evidence="5" type="ORF">P7D79_21655</name>
</gene>
<feature type="domain" description="Putative exodeoxyribonuclease 8 PDDEXK-like" evidence="4">
    <location>
        <begin position="19"/>
        <end position="248"/>
    </location>
</feature>
<comment type="caution">
    <text evidence="5">The sequence shown here is derived from an EMBL/GenBank/DDBJ whole genome shotgun (WGS) entry which is preliminary data.</text>
</comment>
<dbReference type="Gene3D" id="3.90.320.10">
    <property type="match status" value="1"/>
</dbReference>
<dbReference type="AlphaFoldDB" id="A0ABD5FF25"/>
<dbReference type="InterPro" id="IPR024432">
    <property type="entry name" value="Put_RecE_PDDEXK-like_dom"/>
</dbReference>
<evidence type="ECO:0000313" key="5">
    <source>
        <dbReference type="EMBL" id="MDT2516832.1"/>
    </source>
</evidence>
<dbReference type="GO" id="GO:0005524">
    <property type="term" value="F:ATP binding"/>
    <property type="evidence" value="ECO:0007669"/>
    <property type="project" value="UniProtKB-KW"/>
</dbReference>
<organism evidence="5 6">
    <name type="scientific">Enterococcus avium</name>
    <name type="common">Streptococcus avium</name>
    <dbReference type="NCBI Taxonomy" id="33945"/>
    <lineage>
        <taxon>Bacteria</taxon>
        <taxon>Bacillati</taxon>
        <taxon>Bacillota</taxon>
        <taxon>Bacilli</taxon>
        <taxon>Lactobacillales</taxon>
        <taxon>Enterococcaceae</taxon>
        <taxon>Enterococcus</taxon>
    </lineage>
</organism>
<keyword evidence="2" id="KW-0347">Helicase</keyword>
<evidence type="ECO:0000259" key="4">
    <source>
        <dbReference type="Pfam" id="PF12684"/>
    </source>
</evidence>
<dbReference type="EMBL" id="JARPWY010000108">
    <property type="protein sequence ID" value="MDT2516832.1"/>
    <property type="molecule type" value="Genomic_DNA"/>
</dbReference>
<dbReference type="Pfam" id="PF12684">
    <property type="entry name" value="DUF3799"/>
    <property type="match status" value="1"/>
</dbReference>